<organism evidence="2">
    <name type="scientific">uncultured Quadrisphaera sp</name>
    <dbReference type="NCBI Taxonomy" id="904978"/>
    <lineage>
        <taxon>Bacteria</taxon>
        <taxon>Bacillati</taxon>
        <taxon>Actinomycetota</taxon>
        <taxon>Actinomycetes</taxon>
        <taxon>Kineosporiales</taxon>
        <taxon>Kineosporiaceae</taxon>
        <taxon>Quadrisphaera</taxon>
        <taxon>environmental samples</taxon>
    </lineage>
</organism>
<reference evidence="2" key="1">
    <citation type="submission" date="2020-02" db="EMBL/GenBank/DDBJ databases">
        <authorList>
            <person name="Meier V. D."/>
        </authorList>
    </citation>
    <scope>NUCLEOTIDE SEQUENCE</scope>
    <source>
        <strain evidence="2">AVDCRST_MAG35</strain>
    </source>
</reference>
<sequence length="476" mass="52283">GHRTRRRRPLPPGCPARLPRPPPGGGPGRPRDAQLGPELRDRPRQRGRDPHHRARAAGPPRGEHGPGPDDRQPHVGGPDARAGLRRRHPARPQPPARPPRHHRGHRHLRRRDPAPGGLRGPHRDGPDAQRRPGRHRRADPRGRPGHRHARPGPAAELDRRRGGEHPHGARRRHRAGPRARPPVVPRGAAGPGGPRRRHRGDPAHRALPGLHLRQERGQRRGARRRPRPLEHRERHEQGVVVPRRGPGARLDRARGDPRRGRGVAPGRPAAGRAGRDLRRAERGGRPDPGDDAQRHPPRRPGRQAVPHRHPVQGLLGRDGRRLPGLLPRHRDPADQRRDRHPARAGRRGGPEAAGLARRDPAPPALPGDPAVHGGVQRVAQPLARGDVLLRLRRLLRRGRLALRGGGRLPARGRGGAGRRGRPPALGQVLRRGPLRLARALPAVGGVRGGPRRPRPAAHLRQRVHRAAVRPGPGRAV</sequence>
<feature type="compositionally biased region" description="Basic and acidic residues" evidence="1">
    <location>
        <begin position="227"/>
        <end position="237"/>
    </location>
</feature>
<feature type="compositionally biased region" description="Basic residues" evidence="1">
    <location>
        <begin position="295"/>
        <end position="310"/>
    </location>
</feature>
<feature type="compositionally biased region" description="Basic and acidic residues" evidence="1">
    <location>
        <begin position="156"/>
        <end position="167"/>
    </location>
</feature>
<feature type="compositionally biased region" description="Gly residues" evidence="1">
    <location>
        <begin position="406"/>
        <end position="415"/>
    </location>
</feature>
<feature type="compositionally biased region" description="Low complexity" evidence="1">
    <location>
        <begin position="262"/>
        <end position="272"/>
    </location>
</feature>
<proteinExistence type="predicted"/>
<feature type="compositionally biased region" description="Basic residues" evidence="1">
    <location>
        <begin position="98"/>
        <end position="110"/>
    </location>
</feature>
<gene>
    <name evidence="2" type="ORF">AVDCRST_MAG35-118</name>
</gene>
<feature type="compositionally biased region" description="Basic and acidic residues" evidence="1">
    <location>
        <begin position="61"/>
        <end position="73"/>
    </location>
</feature>
<feature type="compositionally biased region" description="Basic residues" evidence="1">
    <location>
        <begin position="449"/>
        <end position="467"/>
    </location>
</feature>
<dbReference type="AlphaFoldDB" id="A0A6J4NES2"/>
<feature type="compositionally biased region" description="Basic residues" evidence="1">
    <location>
        <begin position="131"/>
        <end position="150"/>
    </location>
</feature>
<evidence type="ECO:0000313" key="2">
    <source>
        <dbReference type="EMBL" id="CAA9385815.1"/>
    </source>
</evidence>
<feature type="non-terminal residue" evidence="2">
    <location>
        <position position="476"/>
    </location>
</feature>
<feature type="compositionally biased region" description="Basic residues" evidence="1">
    <location>
        <begin position="168"/>
        <end position="177"/>
    </location>
</feature>
<accession>A0A6J4NES2</accession>
<feature type="region of interest" description="Disordered" evidence="1">
    <location>
        <begin position="443"/>
        <end position="476"/>
    </location>
</feature>
<feature type="compositionally biased region" description="Basic and acidic residues" evidence="1">
    <location>
        <begin position="328"/>
        <end position="337"/>
    </location>
</feature>
<dbReference type="EMBL" id="CADCUY010000025">
    <property type="protein sequence ID" value="CAA9385815.1"/>
    <property type="molecule type" value="Genomic_DNA"/>
</dbReference>
<feature type="compositionally biased region" description="Pro residues" evidence="1">
    <location>
        <begin position="10"/>
        <end position="25"/>
    </location>
</feature>
<feature type="region of interest" description="Disordered" evidence="1">
    <location>
        <begin position="1"/>
        <end position="373"/>
    </location>
</feature>
<feature type="non-terminal residue" evidence="2">
    <location>
        <position position="1"/>
    </location>
</feature>
<feature type="compositionally biased region" description="Basic and acidic residues" evidence="1">
    <location>
        <begin position="273"/>
        <end position="294"/>
    </location>
</feature>
<protein>
    <submittedName>
        <fullName evidence="2">Metal chaperone, involved in Zn homeostasis</fullName>
    </submittedName>
</protein>
<evidence type="ECO:0000256" key="1">
    <source>
        <dbReference type="SAM" id="MobiDB-lite"/>
    </source>
</evidence>
<feature type="region of interest" description="Disordered" evidence="1">
    <location>
        <begin position="406"/>
        <end position="426"/>
    </location>
</feature>
<feature type="compositionally biased region" description="Basic and acidic residues" evidence="1">
    <location>
        <begin position="121"/>
        <end position="130"/>
    </location>
</feature>
<name>A0A6J4NES2_9ACTN</name>
<feature type="compositionally biased region" description="Basic and acidic residues" evidence="1">
    <location>
        <begin position="249"/>
        <end position="259"/>
    </location>
</feature>
<feature type="compositionally biased region" description="Basic and acidic residues" evidence="1">
    <location>
        <begin position="38"/>
        <end position="48"/>
    </location>
</feature>